<feature type="compositionally biased region" description="Low complexity" evidence="1">
    <location>
        <begin position="47"/>
        <end position="72"/>
    </location>
</feature>
<proteinExistence type="predicted"/>
<gene>
    <name evidence="2" type="ORF">PGLA1383_LOCUS37877</name>
</gene>
<feature type="non-terminal residue" evidence="2">
    <location>
        <position position="99"/>
    </location>
</feature>
<organism evidence="2 3">
    <name type="scientific">Polarella glacialis</name>
    <name type="common">Dinoflagellate</name>
    <dbReference type="NCBI Taxonomy" id="89957"/>
    <lineage>
        <taxon>Eukaryota</taxon>
        <taxon>Sar</taxon>
        <taxon>Alveolata</taxon>
        <taxon>Dinophyceae</taxon>
        <taxon>Suessiales</taxon>
        <taxon>Suessiaceae</taxon>
        <taxon>Polarella</taxon>
    </lineage>
</organism>
<accession>A0A813G6C4</accession>
<evidence type="ECO:0000313" key="3">
    <source>
        <dbReference type="Proteomes" id="UP000654075"/>
    </source>
</evidence>
<name>A0A813G6C4_POLGL</name>
<dbReference type="Proteomes" id="UP000654075">
    <property type="component" value="Unassembled WGS sequence"/>
</dbReference>
<keyword evidence="3" id="KW-1185">Reference proteome</keyword>
<reference evidence="2" key="1">
    <citation type="submission" date="2021-02" db="EMBL/GenBank/DDBJ databases">
        <authorList>
            <person name="Dougan E. K."/>
            <person name="Rhodes N."/>
            <person name="Thang M."/>
            <person name="Chan C."/>
        </authorList>
    </citation>
    <scope>NUCLEOTIDE SEQUENCE</scope>
</reference>
<protein>
    <submittedName>
        <fullName evidence="2">Uncharacterized protein</fullName>
    </submittedName>
</protein>
<evidence type="ECO:0000256" key="1">
    <source>
        <dbReference type="SAM" id="MobiDB-lite"/>
    </source>
</evidence>
<feature type="region of interest" description="Disordered" evidence="1">
    <location>
        <begin position="14"/>
        <end position="72"/>
    </location>
</feature>
<evidence type="ECO:0000313" key="2">
    <source>
        <dbReference type="EMBL" id="CAE8620313.1"/>
    </source>
</evidence>
<sequence>MASLSVSLRHLRCPFQHQHAGPIPASTARNHISHHNNKKNKNKNKKNNNNTKNNNKNNNYNNTNNKNNNNNNHITSIAEKALAIMKDGWPALLEIWGLR</sequence>
<dbReference type="AlphaFoldDB" id="A0A813G6C4"/>
<dbReference type="EMBL" id="CAJNNV010027413">
    <property type="protein sequence ID" value="CAE8620313.1"/>
    <property type="molecule type" value="Genomic_DNA"/>
</dbReference>
<comment type="caution">
    <text evidence="2">The sequence shown here is derived from an EMBL/GenBank/DDBJ whole genome shotgun (WGS) entry which is preliminary data.</text>
</comment>
<feature type="compositionally biased region" description="Basic residues" evidence="1">
    <location>
        <begin position="31"/>
        <end position="46"/>
    </location>
</feature>